<dbReference type="Proteomes" id="UP000269396">
    <property type="component" value="Unassembled WGS sequence"/>
</dbReference>
<dbReference type="EMBL" id="UZAL01037765">
    <property type="protein sequence ID" value="VDP72482.1"/>
    <property type="molecule type" value="Genomic_DNA"/>
</dbReference>
<organism evidence="2 3">
    <name type="scientific">Schistosoma mattheei</name>
    <dbReference type="NCBI Taxonomy" id="31246"/>
    <lineage>
        <taxon>Eukaryota</taxon>
        <taxon>Metazoa</taxon>
        <taxon>Spiralia</taxon>
        <taxon>Lophotrochozoa</taxon>
        <taxon>Platyhelminthes</taxon>
        <taxon>Trematoda</taxon>
        <taxon>Digenea</taxon>
        <taxon>Strigeidida</taxon>
        <taxon>Schistosomatoidea</taxon>
        <taxon>Schistosomatidae</taxon>
        <taxon>Schistosoma</taxon>
    </lineage>
</organism>
<evidence type="ECO:0000313" key="3">
    <source>
        <dbReference type="Proteomes" id="UP000269396"/>
    </source>
</evidence>
<evidence type="ECO:0000256" key="1">
    <source>
        <dbReference type="SAM" id="Phobius"/>
    </source>
</evidence>
<name>A0A3P8F8A8_9TREM</name>
<keyword evidence="1" id="KW-0472">Membrane</keyword>
<dbReference type="AlphaFoldDB" id="A0A3P8F8A8"/>
<protein>
    <submittedName>
        <fullName evidence="2">Uncharacterized protein</fullName>
    </submittedName>
</protein>
<reference evidence="2 3" key="1">
    <citation type="submission" date="2018-11" db="EMBL/GenBank/DDBJ databases">
        <authorList>
            <consortium name="Pathogen Informatics"/>
        </authorList>
    </citation>
    <scope>NUCLEOTIDE SEQUENCE [LARGE SCALE GENOMIC DNA]</scope>
    <source>
        <strain>Denwood</strain>
        <strain evidence="3">Zambia</strain>
    </source>
</reference>
<keyword evidence="3" id="KW-1185">Reference proteome</keyword>
<accession>A0A3P8F8A8</accession>
<gene>
    <name evidence="2" type="ORF">SMTD_LOCUS16835</name>
</gene>
<keyword evidence="1" id="KW-0812">Transmembrane</keyword>
<keyword evidence="1" id="KW-1133">Transmembrane helix</keyword>
<evidence type="ECO:0000313" key="2">
    <source>
        <dbReference type="EMBL" id="VDP72482.1"/>
    </source>
</evidence>
<feature type="transmembrane region" description="Helical" evidence="1">
    <location>
        <begin position="20"/>
        <end position="39"/>
    </location>
</feature>
<proteinExistence type="predicted"/>
<sequence length="44" mass="5374">MLFQYLQYKLIDNLSIYSHIYLIVHNMYSLYNILGIIFLNQLFS</sequence>